<comment type="caution">
    <text evidence="3">The sequence shown here is derived from an EMBL/GenBank/DDBJ whole genome shotgun (WGS) entry which is preliminary data.</text>
</comment>
<keyword evidence="1" id="KW-0479">Metal-binding</keyword>
<dbReference type="PANTHER" id="PTHR45811:SF11">
    <property type="entry name" value="METAL-ASSOCIATED DOMAIN, PUTATIVE-RELATED"/>
    <property type="match status" value="1"/>
</dbReference>
<dbReference type="AlphaFoldDB" id="A0AAD9XQN8"/>
<accession>A0AAD9XQN8</accession>
<protein>
    <recommendedName>
        <fullName evidence="5">HMA domain-containing protein</fullName>
    </recommendedName>
</protein>
<gene>
    <name evidence="3" type="ORF">Ddye_002640</name>
</gene>
<evidence type="ECO:0008006" key="5">
    <source>
        <dbReference type="Google" id="ProtNLM"/>
    </source>
</evidence>
<keyword evidence="4" id="KW-1185">Reference proteome</keyword>
<dbReference type="Proteomes" id="UP001280121">
    <property type="component" value="Unassembled WGS sequence"/>
</dbReference>
<dbReference type="PANTHER" id="PTHR45811">
    <property type="entry name" value="COPPER TRANSPORT PROTEIN FAMILY-RELATED"/>
    <property type="match status" value="1"/>
</dbReference>
<organism evidence="3 4">
    <name type="scientific">Dipteronia dyeriana</name>
    <dbReference type="NCBI Taxonomy" id="168575"/>
    <lineage>
        <taxon>Eukaryota</taxon>
        <taxon>Viridiplantae</taxon>
        <taxon>Streptophyta</taxon>
        <taxon>Embryophyta</taxon>
        <taxon>Tracheophyta</taxon>
        <taxon>Spermatophyta</taxon>
        <taxon>Magnoliopsida</taxon>
        <taxon>eudicotyledons</taxon>
        <taxon>Gunneridae</taxon>
        <taxon>Pentapetalae</taxon>
        <taxon>rosids</taxon>
        <taxon>malvids</taxon>
        <taxon>Sapindales</taxon>
        <taxon>Sapindaceae</taxon>
        <taxon>Hippocastanoideae</taxon>
        <taxon>Acereae</taxon>
        <taxon>Dipteronia</taxon>
    </lineage>
</organism>
<reference evidence="3" key="1">
    <citation type="journal article" date="2023" name="Plant J.">
        <title>Genome sequences and population genomics provide insights into the demographic history, inbreeding, and mutation load of two 'living fossil' tree species of Dipteronia.</title>
        <authorList>
            <person name="Feng Y."/>
            <person name="Comes H.P."/>
            <person name="Chen J."/>
            <person name="Zhu S."/>
            <person name="Lu R."/>
            <person name="Zhang X."/>
            <person name="Li P."/>
            <person name="Qiu J."/>
            <person name="Olsen K.M."/>
            <person name="Qiu Y."/>
        </authorList>
    </citation>
    <scope>NUCLEOTIDE SEQUENCE</scope>
    <source>
        <strain evidence="3">KIB01</strain>
    </source>
</reference>
<name>A0AAD9XQN8_9ROSI</name>
<sequence>MHGTEGQVVVKMMIMNDENTKQKAIEAVADVYSDLKEQKLTVTGDMDTVAIARNLKKIGKIEILSVGPANDEKKEDKKEEKKEEKK</sequence>
<dbReference type="GO" id="GO:0046872">
    <property type="term" value="F:metal ion binding"/>
    <property type="evidence" value="ECO:0007669"/>
    <property type="project" value="UniProtKB-KW"/>
</dbReference>
<dbReference type="InterPro" id="IPR051863">
    <property type="entry name" value="HIPP"/>
</dbReference>
<evidence type="ECO:0000256" key="2">
    <source>
        <dbReference type="SAM" id="MobiDB-lite"/>
    </source>
</evidence>
<evidence type="ECO:0000256" key="1">
    <source>
        <dbReference type="ARBA" id="ARBA00022723"/>
    </source>
</evidence>
<proteinExistence type="predicted"/>
<dbReference type="EMBL" id="JANJYI010000001">
    <property type="protein sequence ID" value="KAK2664066.1"/>
    <property type="molecule type" value="Genomic_DNA"/>
</dbReference>
<feature type="region of interest" description="Disordered" evidence="2">
    <location>
        <begin position="66"/>
        <end position="86"/>
    </location>
</feature>
<dbReference type="Gene3D" id="3.30.70.100">
    <property type="match status" value="1"/>
</dbReference>
<evidence type="ECO:0000313" key="4">
    <source>
        <dbReference type="Proteomes" id="UP001280121"/>
    </source>
</evidence>
<evidence type="ECO:0000313" key="3">
    <source>
        <dbReference type="EMBL" id="KAK2664066.1"/>
    </source>
</evidence>
<feature type="compositionally biased region" description="Basic and acidic residues" evidence="2">
    <location>
        <begin position="70"/>
        <end position="86"/>
    </location>
</feature>